<comment type="caution">
    <text evidence="4">The sequence shown here is derived from an EMBL/GenBank/DDBJ whole genome shotgun (WGS) entry which is preliminary data.</text>
</comment>
<sequence>MHTRARSDRVAVVTGASHGIGYQIAHTLATSGNTVIVHARTRAEAHQAVAHLVNDGADALALQPVVADFGRFAEVRAMAQRIRATHRHVDLLVNNAATVGGTHRRLTDDGYELTFQVNYLAHYLLTRLLWPQLSQAPHGRVVNVSSALHRNGYLTWNDLDKTARYASVAAYAQSKLALTMLSRALASRDPHPAGAIDTVSVHPGVIATGTMRSIYGRYGAPVCDGADPVLYLCDAGNEVVNGAYYEGRMLATPAALVYDHACVDRLWRLSAQLTGLGGTAPSSYAHSIS</sequence>
<evidence type="ECO:0000313" key="4">
    <source>
        <dbReference type="EMBL" id="GAA5186936.1"/>
    </source>
</evidence>
<dbReference type="Pfam" id="PF00106">
    <property type="entry name" value="adh_short"/>
    <property type="match status" value="1"/>
</dbReference>
<evidence type="ECO:0000256" key="2">
    <source>
        <dbReference type="ARBA" id="ARBA00023002"/>
    </source>
</evidence>
<dbReference type="SUPFAM" id="SSF51735">
    <property type="entry name" value="NAD(P)-binding Rossmann-fold domains"/>
    <property type="match status" value="1"/>
</dbReference>
<dbReference type="PRINTS" id="PR00080">
    <property type="entry name" value="SDRFAMILY"/>
</dbReference>
<keyword evidence="5" id="KW-1185">Reference proteome</keyword>
<dbReference type="Proteomes" id="UP001501570">
    <property type="component" value="Unassembled WGS sequence"/>
</dbReference>
<dbReference type="PANTHER" id="PTHR43157:SF31">
    <property type="entry name" value="PHOSPHATIDYLINOSITOL-GLYCAN BIOSYNTHESIS CLASS F PROTEIN"/>
    <property type="match status" value="1"/>
</dbReference>
<comment type="similarity">
    <text evidence="1 3">Belongs to the short-chain dehydrogenases/reductases (SDR) family.</text>
</comment>
<gene>
    <name evidence="4" type="ORF">GCM10023322_34170</name>
</gene>
<keyword evidence="2" id="KW-0560">Oxidoreductase</keyword>
<protein>
    <submittedName>
        <fullName evidence="4">SDR family oxidoreductase</fullName>
    </submittedName>
</protein>
<reference evidence="5" key="1">
    <citation type="journal article" date="2019" name="Int. J. Syst. Evol. Microbiol.">
        <title>The Global Catalogue of Microorganisms (GCM) 10K type strain sequencing project: providing services to taxonomists for standard genome sequencing and annotation.</title>
        <authorList>
            <consortium name="The Broad Institute Genomics Platform"/>
            <consortium name="The Broad Institute Genome Sequencing Center for Infectious Disease"/>
            <person name="Wu L."/>
            <person name="Ma J."/>
        </authorList>
    </citation>
    <scope>NUCLEOTIDE SEQUENCE [LARGE SCALE GENOMIC DNA]</scope>
    <source>
        <strain evidence="5">JCM 18304</strain>
    </source>
</reference>
<dbReference type="PROSITE" id="PS00061">
    <property type="entry name" value="ADH_SHORT"/>
    <property type="match status" value="1"/>
</dbReference>
<dbReference type="PANTHER" id="PTHR43157">
    <property type="entry name" value="PHOSPHATIDYLINOSITOL-GLYCAN BIOSYNTHESIS CLASS F PROTEIN-RELATED"/>
    <property type="match status" value="1"/>
</dbReference>
<evidence type="ECO:0000313" key="5">
    <source>
        <dbReference type="Proteomes" id="UP001501570"/>
    </source>
</evidence>
<name>A0ABP9RVU2_9ACTN</name>
<dbReference type="InterPro" id="IPR002347">
    <property type="entry name" value="SDR_fam"/>
</dbReference>
<dbReference type="Gene3D" id="3.40.50.720">
    <property type="entry name" value="NAD(P)-binding Rossmann-like Domain"/>
    <property type="match status" value="1"/>
</dbReference>
<evidence type="ECO:0000256" key="1">
    <source>
        <dbReference type="ARBA" id="ARBA00006484"/>
    </source>
</evidence>
<dbReference type="InterPro" id="IPR036291">
    <property type="entry name" value="NAD(P)-bd_dom_sf"/>
</dbReference>
<dbReference type="RefSeq" id="WP_345630687.1">
    <property type="nucleotide sequence ID" value="NZ_BAABJQ010000009.1"/>
</dbReference>
<dbReference type="InterPro" id="IPR020904">
    <property type="entry name" value="Sc_DH/Rdtase_CS"/>
</dbReference>
<dbReference type="EMBL" id="BAABJQ010000009">
    <property type="protein sequence ID" value="GAA5186936.1"/>
    <property type="molecule type" value="Genomic_DNA"/>
</dbReference>
<proteinExistence type="inferred from homology"/>
<accession>A0ABP9RVU2</accession>
<evidence type="ECO:0000256" key="3">
    <source>
        <dbReference type="RuleBase" id="RU000363"/>
    </source>
</evidence>
<organism evidence="4 5">
    <name type="scientific">Rugosimonospora acidiphila</name>
    <dbReference type="NCBI Taxonomy" id="556531"/>
    <lineage>
        <taxon>Bacteria</taxon>
        <taxon>Bacillati</taxon>
        <taxon>Actinomycetota</taxon>
        <taxon>Actinomycetes</taxon>
        <taxon>Micromonosporales</taxon>
        <taxon>Micromonosporaceae</taxon>
        <taxon>Rugosimonospora</taxon>
    </lineage>
</organism>
<dbReference type="PRINTS" id="PR00081">
    <property type="entry name" value="GDHRDH"/>
</dbReference>